<gene>
    <name evidence="1" type="ORF">QE152_g26373</name>
</gene>
<sequence>MQQDTTLPKEGYCCFSLKVKEYSKENFRLDNDSIPVETCWQVSKWFVSSDVKMNGTWHFKIIEKKGTEYFIIEKETIDVEVAGKISIQLEDLFRGNPQLTKNINNAINENIDALYNDFKPLLTTTLSTVSRSYFNRVFELFPYDVLLPR</sequence>
<name>A0AAW1JYL4_POPJA</name>
<dbReference type="Gene3D" id="3.15.10.30">
    <property type="entry name" value="Haemolymph juvenile hormone binding protein"/>
    <property type="match status" value="1"/>
</dbReference>
<dbReference type="PANTHER" id="PTHR11008:SF41">
    <property type="entry name" value="RE70318P"/>
    <property type="match status" value="1"/>
</dbReference>
<comment type="caution">
    <text evidence="1">The sequence shown here is derived from an EMBL/GenBank/DDBJ whole genome shotgun (WGS) entry which is preliminary data.</text>
</comment>
<dbReference type="InterPro" id="IPR010562">
    <property type="entry name" value="Haemolymph_juvenile_hormone-bd"/>
</dbReference>
<dbReference type="InterPro" id="IPR038606">
    <property type="entry name" value="To_sf"/>
</dbReference>
<accession>A0AAW1JYL4</accession>
<keyword evidence="2" id="KW-1185">Reference proteome</keyword>
<evidence type="ECO:0000313" key="1">
    <source>
        <dbReference type="EMBL" id="KAK9709880.1"/>
    </source>
</evidence>
<dbReference type="Pfam" id="PF06585">
    <property type="entry name" value="JHBP"/>
    <property type="match status" value="1"/>
</dbReference>
<proteinExistence type="predicted"/>
<evidence type="ECO:0000313" key="2">
    <source>
        <dbReference type="Proteomes" id="UP001458880"/>
    </source>
</evidence>
<dbReference type="PANTHER" id="PTHR11008">
    <property type="entry name" value="PROTEIN TAKEOUT-LIKE PROTEIN"/>
    <property type="match status" value="1"/>
</dbReference>
<dbReference type="Proteomes" id="UP001458880">
    <property type="component" value="Unassembled WGS sequence"/>
</dbReference>
<dbReference type="AlphaFoldDB" id="A0AAW1JYL4"/>
<protein>
    <submittedName>
        <fullName evidence="1">Hemolymph juvenile hormone binding protein (JHBP)</fullName>
    </submittedName>
</protein>
<dbReference type="GO" id="GO:0005615">
    <property type="term" value="C:extracellular space"/>
    <property type="evidence" value="ECO:0007669"/>
    <property type="project" value="TreeGrafter"/>
</dbReference>
<organism evidence="1 2">
    <name type="scientific">Popillia japonica</name>
    <name type="common">Japanese beetle</name>
    <dbReference type="NCBI Taxonomy" id="7064"/>
    <lineage>
        <taxon>Eukaryota</taxon>
        <taxon>Metazoa</taxon>
        <taxon>Ecdysozoa</taxon>
        <taxon>Arthropoda</taxon>
        <taxon>Hexapoda</taxon>
        <taxon>Insecta</taxon>
        <taxon>Pterygota</taxon>
        <taxon>Neoptera</taxon>
        <taxon>Endopterygota</taxon>
        <taxon>Coleoptera</taxon>
        <taxon>Polyphaga</taxon>
        <taxon>Scarabaeiformia</taxon>
        <taxon>Scarabaeidae</taxon>
        <taxon>Rutelinae</taxon>
        <taxon>Popillia</taxon>
    </lineage>
</organism>
<reference evidence="1 2" key="1">
    <citation type="journal article" date="2024" name="BMC Genomics">
        <title>De novo assembly and annotation of Popillia japonica's genome with initial clues to its potential as an invasive pest.</title>
        <authorList>
            <person name="Cucini C."/>
            <person name="Boschi S."/>
            <person name="Funari R."/>
            <person name="Cardaioli E."/>
            <person name="Iannotti N."/>
            <person name="Marturano G."/>
            <person name="Paoli F."/>
            <person name="Bruttini M."/>
            <person name="Carapelli A."/>
            <person name="Frati F."/>
            <person name="Nardi F."/>
        </authorList>
    </citation>
    <scope>NUCLEOTIDE SEQUENCE [LARGE SCALE GENOMIC DNA]</scope>
    <source>
        <strain evidence="1">DMR45628</strain>
    </source>
</reference>
<dbReference type="EMBL" id="JASPKY010000300">
    <property type="protein sequence ID" value="KAK9709880.1"/>
    <property type="molecule type" value="Genomic_DNA"/>
</dbReference>